<feature type="non-terminal residue" evidence="1">
    <location>
        <position position="1"/>
    </location>
</feature>
<sequence length="141" mass="15912">MCNAEHSHICQVAVPLLLHCITLPSGSDVFWKVIQEEFHSSDWRVRFVAVERVTVIARFMDSTPLRSNLPLQAALANAFCYLISSMDDLNVQVAQRATLYLGTIHDLAIKSLILCLETQFDSVIVDRPMVLQSLYQLHNAL</sequence>
<evidence type="ECO:0000313" key="1">
    <source>
        <dbReference type="EMBL" id="KAJ9575225.1"/>
    </source>
</evidence>
<dbReference type="Proteomes" id="UP001233999">
    <property type="component" value="Unassembled WGS sequence"/>
</dbReference>
<reference evidence="1" key="1">
    <citation type="journal article" date="2023" name="IScience">
        <title>Live-bearing cockroach genome reveals convergent evolutionary mechanisms linked to viviparity in insects and beyond.</title>
        <authorList>
            <person name="Fouks B."/>
            <person name="Harrison M.C."/>
            <person name="Mikhailova A.A."/>
            <person name="Marchal E."/>
            <person name="English S."/>
            <person name="Carruthers M."/>
            <person name="Jennings E.C."/>
            <person name="Chiamaka E.L."/>
            <person name="Frigard R.A."/>
            <person name="Pippel M."/>
            <person name="Attardo G.M."/>
            <person name="Benoit J.B."/>
            <person name="Bornberg-Bauer E."/>
            <person name="Tobe S.S."/>
        </authorList>
    </citation>
    <scope>NUCLEOTIDE SEQUENCE</scope>
    <source>
        <strain evidence="1">Stay&amp;Tobe</strain>
    </source>
</reference>
<gene>
    <name evidence="1" type="ORF">L9F63_025824</name>
</gene>
<evidence type="ECO:0000313" key="2">
    <source>
        <dbReference type="Proteomes" id="UP001233999"/>
    </source>
</evidence>
<accession>A0AAD7Z6R2</accession>
<organism evidence="1 2">
    <name type="scientific">Diploptera punctata</name>
    <name type="common">Pacific beetle cockroach</name>
    <dbReference type="NCBI Taxonomy" id="6984"/>
    <lineage>
        <taxon>Eukaryota</taxon>
        <taxon>Metazoa</taxon>
        <taxon>Ecdysozoa</taxon>
        <taxon>Arthropoda</taxon>
        <taxon>Hexapoda</taxon>
        <taxon>Insecta</taxon>
        <taxon>Pterygota</taxon>
        <taxon>Neoptera</taxon>
        <taxon>Polyneoptera</taxon>
        <taxon>Dictyoptera</taxon>
        <taxon>Blattodea</taxon>
        <taxon>Blaberoidea</taxon>
        <taxon>Blaberidae</taxon>
        <taxon>Diplopterinae</taxon>
        <taxon>Diploptera</taxon>
    </lineage>
</organism>
<reference evidence="1" key="2">
    <citation type="submission" date="2023-05" db="EMBL/GenBank/DDBJ databases">
        <authorList>
            <person name="Fouks B."/>
        </authorList>
    </citation>
    <scope>NUCLEOTIDE SEQUENCE</scope>
    <source>
        <strain evidence="1">Stay&amp;Tobe</strain>
        <tissue evidence="1">Testes</tissue>
    </source>
</reference>
<dbReference type="AlphaFoldDB" id="A0AAD7Z6R2"/>
<name>A0AAD7Z6R2_DIPPU</name>
<proteinExistence type="predicted"/>
<dbReference type="InterPro" id="IPR024855">
    <property type="entry name" value="UNC79"/>
</dbReference>
<dbReference type="SUPFAM" id="SSF48371">
    <property type="entry name" value="ARM repeat"/>
    <property type="match status" value="1"/>
</dbReference>
<dbReference type="PANTHER" id="PTHR21696:SF2">
    <property type="entry name" value="PROTEIN UNC-79 HOMOLOG"/>
    <property type="match status" value="1"/>
</dbReference>
<protein>
    <submittedName>
        <fullName evidence="1">Uncharacterized protein</fullName>
    </submittedName>
</protein>
<dbReference type="EMBL" id="JASPKZ010010107">
    <property type="protein sequence ID" value="KAJ9575225.1"/>
    <property type="molecule type" value="Genomic_DNA"/>
</dbReference>
<comment type="caution">
    <text evidence="1">The sequence shown here is derived from an EMBL/GenBank/DDBJ whole genome shotgun (WGS) entry which is preliminary data.</text>
</comment>
<dbReference type="PANTHER" id="PTHR21696">
    <property type="entry name" value="PROTEIN UNC-79 HOMOLOG"/>
    <property type="match status" value="1"/>
</dbReference>
<dbReference type="InterPro" id="IPR016024">
    <property type="entry name" value="ARM-type_fold"/>
</dbReference>
<keyword evidence="2" id="KW-1185">Reference proteome</keyword>